<proteinExistence type="predicted"/>
<organism evidence="1 2">
    <name type="scientific">Pseudoflavonifractor intestinihominis</name>
    <dbReference type="NCBI Taxonomy" id="3133171"/>
    <lineage>
        <taxon>Bacteria</taxon>
        <taxon>Bacillati</taxon>
        <taxon>Bacillota</taxon>
        <taxon>Clostridia</taxon>
        <taxon>Eubacteriales</taxon>
        <taxon>Oscillospiraceae</taxon>
        <taxon>Pseudoflavonifractor</taxon>
    </lineage>
</organism>
<evidence type="ECO:0000313" key="1">
    <source>
        <dbReference type="EMBL" id="MEQ2444578.1"/>
    </source>
</evidence>
<protein>
    <submittedName>
        <fullName evidence="1">Uncharacterized protein</fullName>
    </submittedName>
</protein>
<evidence type="ECO:0000313" key="2">
    <source>
        <dbReference type="Proteomes" id="UP001464378"/>
    </source>
</evidence>
<sequence length="54" mass="6015">MNTGFGKHTLVFEVDVNNDELISRLLKLQEKASDVAAEAGRIILELRQAEESKS</sequence>
<name>A0ABV1EB78_9FIRM</name>
<dbReference type="EMBL" id="JBBMFK010000027">
    <property type="protein sequence ID" value="MEQ2444578.1"/>
    <property type="molecule type" value="Genomic_DNA"/>
</dbReference>
<keyword evidence="2" id="KW-1185">Reference proteome</keyword>
<reference evidence="1 2" key="1">
    <citation type="submission" date="2024-03" db="EMBL/GenBank/DDBJ databases">
        <title>Human intestinal bacterial collection.</title>
        <authorList>
            <person name="Pauvert C."/>
            <person name="Hitch T.C.A."/>
            <person name="Clavel T."/>
        </authorList>
    </citation>
    <scope>NUCLEOTIDE SEQUENCE [LARGE SCALE GENOMIC DNA]</scope>
    <source>
        <strain evidence="1 2">CLA-AP-H29</strain>
    </source>
</reference>
<gene>
    <name evidence="1" type="ORF">WMO64_14015</name>
</gene>
<accession>A0ABV1EB78</accession>
<dbReference type="Proteomes" id="UP001464378">
    <property type="component" value="Unassembled WGS sequence"/>
</dbReference>
<dbReference type="RefSeq" id="WP_349232365.1">
    <property type="nucleotide sequence ID" value="NZ_JBBMFK010000027.1"/>
</dbReference>
<comment type="caution">
    <text evidence="1">The sequence shown here is derived from an EMBL/GenBank/DDBJ whole genome shotgun (WGS) entry which is preliminary data.</text>
</comment>